<sequence length="88" mass="10209">FKSGVSLYGSNMNVYNLLIVVFFIAFAAPCVRLFYVQCIPPFDKFMRKIALKVKHKIMNRKSSIQLEYEKLAEQYGVSKSDLKMQVHV</sequence>
<dbReference type="AlphaFoldDB" id="A0ABD3PSM6"/>
<evidence type="ECO:0000313" key="2">
    <source>
        <dbReference type="EMBL" id="KAL3790381.1"/>
    </source>
</evidence>
<accession>A0ABD3PSM6</accession>
<keyword evidence="1" id="KW-0472">Membrane</keyword>
<reference evidence="2 3" key="1">
    <citation type="journal article" date="2020" name="G3 (Bethesda)">
        <title>Improved Reference Genome for Cyclotella cryptica CCMP332, a Model for Cell Wall Morphogenesis, Salinity Adaptation, and Lipid Production in Diatoms (Bacillariophyta).</title>
        <authorList>
            <person name="Roberts W.R."/>
            <person name="Downey K.M."/>
            <person name="Ruck E.C."/>
            <person name="Traller J.C."/>
            <person name="Alverson A.J."/>
        </authorList>
    </citation>
    <scope>NUCLEOTIDE SEQUENCE [LARGE SCALE GENOMIC DNA]</scope>
    <source>
        <strain evidence="2 3">CCMP332</strain>
    </source>
</reference>
<keyword evidence="3" id="KW-1185">Reference proteome</keyword>
<name>A0ABD3PSM6_9STRA</name>
<comment type="caution">
    <text evidence="2">The sequence shown here is derived from an EMBL/GenBank/DDBJ whole genome shotgun (WGS) entry which is preliminary data.</text>
</comment>
<feature type="non-terminal residue" evidence="2">
    <location>
        <position position="1"/>
    </location>
</feature>
<dbReference type="EMBL" id="JABMIG020000129">
    <property type="protein sequence ID" value="KAL3790381.1"/>
    <property type="molecule type" value="Genomic_DNA"/>
</dbReference>
<protein>
    <submittedName>
        <fullName evidence="2">Uncharacterized protein</fullName>
    </submittedName>
</protein>
<organism evidence="2 3">
    <name type="scientific">Cyclotella cryptica</name>
    <dbReference type="NCBI Taxonomy" id="29204"/>
    <lineage>
        <taxon>Eukaryota</taxon>
        <taxon>Sar</taxon>
        <taxon>Stramenopiles</taxon>
        <taxon>Ochrophyta</taxon>
        <taxon>Bacillariophyta</taxon>
        <taxon>Coscinodiscophyceae</taxon>
        <taxon>Thalassiosirophycidae</taxon>
        <taxon>Stephanodiscales</taxon>
        <taxon>Stephanodiscaceae</taxon>
        <taxon>Cyclotella</taxon>
    </lineage>
</organism>
<keyword evidence="1" id="KW-0812">Transmembrane</keyword>
<dbReference type="Proteomes" id="UP001516023">
    <property type="component" value="Unassembled WGS sequence"/>
</dbReference>
<gene>
    <name evidence="2" type="ORF">HJC23_002767</name>
</gene>
<feature type="transmembrane region" description="Helical" evidence="1">
    <location>
        <begin position="14"/>
        <end position="35"/>
    </location>
</feature>
<evidence type="ECO:0000313" key="3">
    <source>
        <dbReference type="Proteomes" id="UP001516023"/>
    </source>
</evidence>
<proteinExistence type="predicted"/>
<keyword evidence="1" id="KW-1133">Transmembrane helix</keyword>
<evidence type="ECO:0000256" key="1">
    <source>
        <dbReference type="SAM" id="Phobius"/>
    </source>
</evidence>